<reference evidence="6 7" key="1">
    <citation type="submission" date="2015-11" db="EMBL/GenBank/DDBJ databases">
        <authorList>
            <person name="Zhang Y."/>
            <person name="Guo Z."/>
        </authorList>
    </citation>
    <scope>NUCLEOTIDE SEQUENCE [LARGE SCALE GENOMIC DNA]</scope>
    <source>
        <strain evidence="6">JGI-4</strain>
    </source>
</reference>
<dbReference type="InterPro" id="IPR006059">
    <property type="entry name" value="SBP"/>
</dbReference>
<dbReference type="EMBL" id="FAOP01000002">
    <property type="protein sequence ID" value="CUU01986.1"/>
    <property type="molecule type" value="Genomic_DNA"/>
</dbReference>
<accession>A0A0P1LYS1</accession>
<accession>A0A0S4MSJ0</accession>
<dbReference type="GO" id="GO:0055052">
    <property type="term" value="C:ATP-binding cassette (ABC) transporter complex, substrate-binding subunit-containing"/>
    <property type="evidence" value="ECO:0007669"/>
    <property type="project" value="TreeGrafter"/>
</dbReference>
<comment type="similarity">
    <text evidence="1">Belongs to the bacterial solute-binding protein 1 family.</text>
</comment>
<dbReference type="Proteomes" id="UP000182011">
    <property type="component" value="Unassembled WGS sequence"/>
</dbReference>
<dbReference type="GO" id="GO:1901982">
    <property type="term" value="F:maltose binding"/>
    <property type="evidence" value="ECO:0007669"/>
    <property type="project" value="TreeGrafter"/>
</dbReference>
<evidence type="ECO:0000256" key="4">
    <source>
        <dbReference type="ARBA" id="ARBA00022729"/>
    </source>
</evidence>
<accession>A0A0P1MJ05</accession>
<dbReference type="STRING" id="1633631.GCA_001442925_00415"/>
<keyword evidence="3" id="KW-0762">Sugar transport</keyword>
<accession>A0A0P1MFX5</accession>
<dbReference type="RefSeq" id="WP_075426636.1">
    <property type="nucleotide sequence ID" value="NZ_CZVM01000125.1"/>
</dbReference>
<accession>A0A0P1LVM0</accession>
<evidence type="ECO:0000256" key="3">
    <source>
        <dbReference type="ARBA" id="ARBA00022597"/>
    </source>
</evidence>
<dbReference type="PANTHER" id="PTHR30061">
    <property type="entry name" value="MALTOSE-BINDING PERIPLASMIC PROTEIN"/>
    <property type="match status" value="1"/>
</dbReference>
<dbReference type="GO" id="GO:0042956">
    <property type="term" value="P:maltodextrin transmembrane transport"/>
    <property type="evidence" value="ECO:0007669"/>
    <property type="project" value="TreeGrafter"/>
</dbReference>
<reference evidence="5 8" key="2">
    <citation type="submission" date="2015-11" db="EMBL/GenBank/DDBJ databases">
        <authorList>
            <person name="Varghese N."/>
        </authorList>
    </citation>
    <scope>NUCLEOTIDE SEQUENCE [LARGE SCALE GENOMIC DNA]</scope>
    <source>
        <strain evidence="5 8">JGI-8</strain>
    </source>
</reference>
<name>A0A0P1MGZ8_9BACT</name>
<accession>A0A0N7MVT8</accession>
<dbReference type="PANTHER" id="PTHR30061:SF50">
    <property type="entry name" value="MALTOSE_MALTODEXTRIN-BINDING PERIPLASMIC PROTEIN"/>
    <property type="match status" value="1"/>
</dbReference>
<accession>A0A0N7MSQ1</accession>
<accession>A0A0N7MPG3</accession>
<dbReference type="GO" id="GO:0015768">
    <property type="term" value="P:maltose transport"/>
    <property type="evidence" value="ECO:0007669"/>
    <property type="project" value="TreeGrafter"/>
</dbReference>
<evidence type="ECO:0000313" key="7">
    <source>
        <dbReference type="Proteomes" id="UP000182011"/>
    </source>
</evidence>
<keyword evidence="4" id="KW-0732">Signal</keyword>
<dbReference type="SUPFAM" id="SSF53850">
    <property type="entry name" value="Periplasmic binding protein-like II"/>
    <property type="match status" value="1"/>
</dbReference>
<dbReference type="PRINTS" id="PR00181">
    <property type="entry name" value="MALTOSEBP"/>
</dbReference>
<keyword evidence="8" id="KW-1185">Reference proteome</keyword>
<dbReference type="AlphaFoldDB" id="A0A0P1MGZ8"/>
<gene>
    <name evidence="6" type="ORF">JGI4_00413</name>
    <name evidence="5" type="ORF">JGI8_01168</name>
</gene>
<protein>
    <submittedName>
        <fullName evidence="6">Arabinogalactan oligomer / maltooligosaccharide transport system substrate-binding protein</fullName>
    </submittedName>
</protein>
<evidence type="ECO:0000313" key="6">
    <source>
        <dbReference type="EMBL" id="CUU01986.1"/>
    </source>
</evidence>
<evidence type="ECO:0000256" key="2">
    <source>
        <dbReference type="ARBA" id="ARBA00022448"/>
    </source>
</evidence>
<evidence type="ECO:0000313" key="8">
    <source>
        <dbReference type="Proteomes" id="UP000182200"/>
    </source>
</evidence>
<proteinExistence type="inferred from homology"/>
<dbReference type="InterPro" id="IPR006060">
    <property type="entry name" value="Maltose/Cyclodextrin-bd"/>
</dbReference>
<evidence type="ECO:0000313" key="5">
    <source>
        <dbReference type="EMBL" id="CUS88067.1"/>
    </source>
</evidence>
<dbReference type="Gene3D" id="3.40.190.10">
    <property type="entry name" value="Periplasmic binding protein-like II"/>
    <property type="match status" value="2"/>
</dbReference>
<dbReference type="Pfam" id="PF13416">
    <property type="entry name" value="SBP_bac_8"/>
    <property type="match status" value="1"/>
</dbReference>
<evidence type="ECO:0000256" key="1">
    <source>
        <dbReference type="ARBA" id="ARBA00008520"/>
    </source>
</evidence>
<dbReference type="EMBL" id="CZVI01000014">
    <property type="protein sequence ID" value="CUS88067.1"/>
    <property type="molecule type" value="Genomic_DNA"/>
</dbReference>
<accession>A0A0P1P7I5</accession>
<accession>A0A0P1M421</accession>
<dbReference type="Proteomes" id="UP000182200">
    <property type="component" value="Unassembled WGS sequence"/>
</dbReference>
<dbReference type="PROSITE" id="PS51257">
    <property type="entry name" value="PROKAR_LIPOPROTEIN"/>
    <property type="match status" value="1"/>
</dbReference>
<organism evidence="6 7">
    <name type="scientific">Candidatus Kryptonium thompsonii</name>
    <dbReference type="NCBI Taxonomy" id="1633631"/>
    <lineage>
        <taxon>Bacteria</taxon>
        <taxon>Pseudomonadati</taxon>
        <taxon>Candidatus Kryptoniota</taxon>
        <taxon>Candidatus Kryptonium</taxon>
    </lineage>
</organism>
<accession>A0A0P1LEB0</accession>
<keyword evidence="2" id="KW-0813">Transport</keyword>
<dbReference type="GO" id="GO:0015144">
    <property type="term" value="F:carbohydrate transmembrane transporter activity"/>
    <property type="evidence" value="ECO:0007669"/>
    <property type="project" value="InterPro"/>
</dbReference>
<accession>A0A0P1MGZ8</accession>
<sequence>MKIVRLVAIFLVFLFISCSKDNPERVRIVIWHQKPPGEREILEQAVKRYMEHHPNVKVIVLYKETEELRSAYIISAIAGKGPDIVYGPSDQVGPFELLQIIRPLEEIFDTSFLNQFDHRGLLWYKGHLYQIGDQIGNHLFLLYNKELVKKPPQTMSELIKIGKELTKDFDGDGKIDQYGLVWNYTEPFFFIPFLTGFGGWVMDSAGNPTLNTEATVQALKFVRDLRDKYKIIPRECDYNTADALFKEGRAGMLINGPWSIGGYKKAGVKFGITRIPKVEATGLWPAPMVSIKGYLINVNVDEKKLPYVLDLFKYLVSAEVQLELTKSLGTIPTHKKALENEIVISDSLVQSSIWQAEVGRPMPVVPELRAIWDAMRPYYQAVLGGTMTPEEAAIKMQQLAVKKIEEMNE</sequence>